<reference evidence="7" key="1">
    <citation type="submission" date="2017-02" db="EMBL/GenBank/DDBJ databases">
        <authorList>
            <person name="Varghese N."/>
            <person name="Submissions S."/>
        </authorList>
    </citation>
    <scope>NUCLEOTIDE SEQUENCE [LARGE SCALE GENOMIC DNA]</scope>
    <source>
        <strain evidence="7">SM117</strain>
    </source>
</reference>
<comment type="similarity">
    <text evidence="1">Belongs to the short-chain dehydrogenases/reductases (SDR) family.</text>
</comment>
<dbReference type="Pfam" id="PF13561">
    <property type="entry name" value="adh_short_C2"/>
    <property type="match status" value="1"/>
</dbReference>
<dbReference type="InterPro" id="IPR036291">
    <property type="entry name" value="NAD(P)-bd_dom_sf"/>
</dbReference>
<evidence type="ECO:0000256" key="4">
    <source>
        <dbReference type="ARBA" id="ARBA00023098"/>
    </source>
</evidence>
<keyword evidence="7" id="KW-1185">Reference proteome</keyword>
<dbReference type="Proteomes" id="UP000190989">
    <property type="component" value="Unassembled WGS sequence"/>
</dbReference>
<dbReference type="PROSITE" id="PS00061">
    <property type="entry name" value="ADH_SHORT"/>
    <property type="match status" value="1"/>
</dbReference>
<dbReference type="FunFam" id="3.40.50.720:FF:000084">
    <property type="entry name" value="Short-chain dehydrogenase reductase"/>
    <property type="match status" value="1"/>
</dbReference>
<evidence type="ECO:0000313" key="6">
    <source>
        <dbReference type="EMBL" id="SLJ96433.1"/>
    </source>
</evidence>
<dbReference type="SUPFAM" id="SSF51735">
    <property type="entry name" value="NAD(P)-binding Rossmann-fold domains"/>
    <property type="match status" value="1"/>
</dbReference>
<evidence type="ECO:0000313" key="7">
    <source>
        <dbReference type="Proteomes" id="UP000190989"/>
    </source>
</evidence>
<evidence type="ECO:0000256" key="3">
    <source>
        <dbReference type="ARBA" id="ARBA00023027"/>
    </source>
</evidence>
<keyword evidence="4" id="KW-0443">Lipid metabolism</keyword>
<dbReference type="RefSeq" id="WP_079730210.1">
    <property type="nucleotide sequence ID" value="NZ_FVZE01000002.1"/>
</dbReference>
<protein>
    <submittedName>
        <fullName evidence="6">3alpha(Or 20beta)-hydroxysteroid dehydrogenase/3(Or 17)beta-hydroxysteroid dehydrogenase</fullName>
    </submittedName>
</protein>
<proteinExistence type="inferred from homology"/>
<keyword evidence="5" id="KW-0753">Steroid metabolism</keyword>
<keyword evidence="2" id="KW-0560">Oxidoreductase</keyword>
<dbReference type="STRING" id="428990.SAMN06295987_102669"/>
<sequence length="255" mass="26552">MGRLQDKVALVTGGASGIGEAMVRRFVAEGARVWLADLDDEAGERIAGEAGATFVRLDVASEAGWGEAMDRVLGRDGRLEVLCNNAGIVLNKPIDQTDLTGWERTMAVNVTGPMLGCRAAIAAMRGLPEGRCGSIVNTASTTSLLGLAFDAAYTTSKHAVVGLTRSIAAWCAQEKLPIRCNTLHPGTTLTAILSGHIAAAPELKDVFDGMSPMGRMADPAEIANLALFLASDESSYCTGSMFVADGGLTATHPAM</sequence>
<gene>
    <name evidence="6" type="ORF">SAMN06295987_102669</name>
</gene>
<evidence type="ECO:0000256" key="1">
    <source>
        <dbReference type="ARBA" id="ARBA00006484"/>
    </source>
</evidence>
<evidence type="ECO:0000256" key="5">
    <source>
        <dbReference type="ARBA" id="ARBA00023221"/>
    </source>
</evidence>
<name>A0A1U6HL04_9SPHN</name>
<dbReference type="EMBL" id="FVZE01000002">
    <property type="protein sequence ID" value="SLJ96433.1"/>
    <property type="molecule type" value="Genomic_DNA"/>
</dbReference>
<dbReference type="InterPro" id="IPR020904">
    <property type="entry name" value="Sc_DH/Rdtase_CS"/>
</dbReference>
<dbReference type="GO" id="GO:0016491">
    <property type="term" value="F:oxidoreductase activity"/>
    <property type="evidence" value="ECO:0007669"/>
    <property type="project" value="UniProtKB-KW"/>
</dbReference>
<dbReference type="AlphaFoldDB" id="A0A1U6HL04"/>
<organism evidence="6 7">
    <name type="scientific">Novosphingobium mathurense</name>
    <dbReference type="NCBI Taxonomy" id="428990"/>
    <lineage>
        <taxon>Bacteria</taxon>
        <taxon>Pseudomonadati</taxon>
        <taxon>Pseudomonadota</taxon>
        <taxon>Alphaproteobacteria</taxon>
        <taxon>Sphingomonadales</taxon>
        <taxon>Sphingomonadaceae</taxon>
        <taxon>Novosphingobium</taxon>
    </lineage>
</organism>
<dbReference type="Gene3D" id="3.40.50.720">
    <property type="entry name" value="NAD(P)-binding Rossmann-like Domain"/>
    <property type="match status" value="1"/>
</dbReference>
<accession>A0A1U6HL04</accession>
<keyword evidence="3" id="KW-0520">NAD</keyword>
<dbReference type="PRINTS" id="PR00080">
    <property type="entry name" value="SDRFAMILY"/>
</dbReference>
<dbReference type="PANTHER" id="PTHR43180">
    <property type="entry name" value="3-OXOACYL-(ACYL-CARRIER-PROTEIN) REDUCTASE (AFU_ORTHOLOGUE AFUA_6G11210)"/>
    <property type="match status" value="1"/>
</dbReference>
<evidence type="ECO:0000256" key="2">
    <source>
        <dbReference type="ARBA" id="ARBA00023002"/>
    </source>
</evidence>
<dbReference type="GO" id="GO:0008202">
    <property type="term" value="P:steroid metabolic process"/>
    <property type="evidence" value="ECO:0007669"/>
    <property type="project" value="UniProtKB-KW"/>
</dbReference>
<dbReference type="PRINTS" id="PR00081">
    <property type="entry name" value="GDHRDH"/>
</dbReference>
<dbReference type="InterPro" id="IPR002347">
    <property type="entry name" value="SDR_fam"/>
</dbReference>
<dbReference type="PANTHER" id="PTHR43180:SF28">
    <property type="entry name" value="NAD(P)-BINDING ROSSMANN-FOLD SUPERFAMILY PROTEIN"/>
    <property type="match status" value="1"/>
</dbReference>